<dbReference type="Pfam" id="PF00481">
    <property type="entry name" value="PP2C"/>
    <property type="match status" value="1"/>
</dbReference>
<feature type="domain" description="PPM-type phosphatase" evidence="3">
    <location>
        <begin position="27"/>
        <end position="274"/>
    </location>
</feature>
<dbReference type="PROSITE" id="PS51746">
    <property type="entry name" value="PPM_2"/>
    <property type="match status" value="1"/>
</dbReference>
<proteinExistence type="predicted"/>
<evidence type="ECO:0000313" key="4">
    <source>
        <dbReference type="EMBL" id="KAJ6407695.1"/>
    </source>
</evidence>
<dbReference type="GO" id="GO:0004722">
    <property type="term" value="F:protein serine/threonine phosphatase activity"/>
    <property type="evidence" value="ECO:0007669"/>
    <property type="project" value="InterPro"/>
</dbReference>
<dbReference type="InterPro" id="IPR001932">
    <property type="entry name" value="PPM-type_phosphatase-like_dom"/>
</dbReference>
<dbReference type="Gene3D" id="3.60.40.10">
    <property type="entry name" value="PPM-type phosphatase domain"/>
    <property type="match status" value="1"/>
</dbReference>
<keyword evidence="2" id="KW-0732">Signal</keyword>
<dbReference type="CDD" id="cd00143">
    <property type="entry name" value="PP2Cc"/>
    <property type="match status" value="1"/>
</dbReference>
<accession>A0AAD6NWL7</accession>
<organism evidence="4 5">
    <name type="scientific">Salix udensis</name>
    <dbReference type="NCBI Taxonomy" id="889485"/>
    <lineage>
        <taxon>Eukaryota</taxon>
        <taxon>Viridiplantae</taxon>
        <taxon>Streptophyta</taxon>
        <taxon>Embryophyta</taxon>
        <taxon>Tracheophyta</taxon>
        <taxon>Spermatophyta</taxon>
        <taxon>Magnoliopsida</taxon>
        <taxon>eudicotyledons</taxon>
        <taxon>Gunneridae</taxon>
        <taxon>Pentapetalae</taxon>
        <taxon>rosids</taxon>
        <taxon>fabids</taxon>
        <taxon>Malpighiales</taxon>
        <taxon>Salicaceae</taxon>
        <taxon>Saliceae</taxon>
        <taxon>Salix</taxon>
    </lineage>
</organism>
<protein>
    <recommendedName>
        <fullName evidence="3">PPM-type phosphatase domain-containing protein</fullName>
    </recommendedName>
</protein>
<dbReference type="InterPro" id="IPR015655">
    <property type="entry name" value="PP2C"/>
</dbReference>
<dbReference type="EMBL" id="JAPFFJ010000016">
    <property type="protein sequence ID" value="KAJ6407695.1"/>
    <property type="molecule type" value="Genomic_DNA"/>
</dbReference>
<evidence type="ECO:0000259" key="3">
    <source>
        <dbReference type="PROSITE" id="PS51746"/>
    </source>
</evidence>
<dbReference type="Proteomes" id="UP001162972">
    <property type="component" value="Chromosome 6"/>
</dbReference>
<evidence type="ECO:0000313" key="5">
    <source>
        <dbReference type="Proteomes" id="UP001162972"/>
    </source>
</evidence>
<gene>
    <name evidence="4" type="ORF">OIU84_011065</name>
</gene>
<dbReference type="AlphaFoldDB" id="A0AAD6NWL7"/>
<evidence type="ECO:0000256" key="1">
    <source>
        <dbReference type="SAM" id="MobiDB-lite"/>
    </source>
</evidence>
<comment type="caution">
    <text evidence="4">The sequence shown here is derived from an EMBL/GenBank/DDBJ whole genome shotgun (WGS) entry which is preliminary data.</text>
</comment>
<name>A0AAD6NWL7_9ROSI</name>
<feature type="compositionally biased region" description="Basic and acidic residues" evidence="1">
    <location>
        <begin position="46"/>
        <end position="57"/>
    </location>
</feature>
<dbReference type="SMART" id="SM00332">
    <property type="entry name" value="PP2Cc"/>
    <property type="match status" value="1"/>
</dbReference>
<sequence length="389" mass="43157">MGPMVTKFLAMFVILYPRGSPVQSKHRSTIASNVEITKGKGYNGDEVNKNEGDRDSGDDNDSSSLLLSAWETSFIKSFKEMDEELSLDASIDSFCSGTTAVSVIKEGNNLIIANLGDSRAILCSRGPKNRLVPVQLTVDLKPNIASEAERIKISNGRVFALDQEPEVFRIWMPDEDCPGLAMARAFGDFCLKDYGLISTPEVSYRRLTDKDEFVVLATDGVWDVLTNYDVVKIVASARKRSMAAKLVVKYAVRAWKSKYPGCKVDDCAVICLFLKNRALLTRSFSELTQVSVNHSELESCSNVSLAKLETYSEVSRASLNNSEIAAVPRKFRSEKRGEISENAKTALNSDENDFPPARLHKVNSSGKFPRLRNVLSRRKSTKDEAVQAW</sequence>
<dbReference type="PANTHER" id="PTHR47992">
    <property type="entry name" value="PROTEIN PHOSPHATASE"/>
    <property type="match status" value="1"/>
</dbReference>
<evidence type="ECO:0000256" key="2">
    <source>
        <dbReference type="SAM" id="SignalP"/>
    </source>
</evidence>
<feature type="signal peptide" evidence="2">
    <location>
        <begin position="1"/>
        <end position="21"/>
    </location>
</feature>
<dbReference type="SUPFAM" id="SSF81606">
    <property type="entry name" value="PP2C-like"/>
    <property type="match status" value="1"/>
</dbReference>
<keyword evidence="5" id="KW-1185">Reference proteome</keyword>
<reference evidence="4 5" key="1">
    <citation type="journal article" date="2023" name="Int. J. Mol. Sci.">
        <title>De Novo Assembly and Annotation of 11 Diverse Shrub Willow (Salix) Genomes Reveals Novel Gene Organization in Sex-Linked Regions.</title>
        <authorList>
            <person name="Hyden B."/>
            <person name="Feng K."/>
            <person name="Yates T.B."/>
            <person name="Jawdy S."/>
            <person name="Cereghino C."/>
            <person name="Smart L.B."/>
            <person name="Muchero W."/>
        </authorList>
    </citation>
    <scope>NUCLEOTIDE SEQUENCE [LARGE SCALE GENOMIC DNA]</scope>
    <source>
        <tissue evidence="4">Shoot tip</tissue>
    </source>
</reference>
<feature type="region of interest" description="Disordered" evidence="1">
    <location>
        <begin position="41"/>
        <end position="62"/>
    </location>
</feature>
<feature type="chain" id="PRO_5042085408" description="PPM-type phosphatase domain-containing protein" evidence="2">
    <location>
        <begin position="22"/>
        <end position="389"/>
    </location>
</feature>
<dbReference type="InterPro" id="IPR036457">
    <property type="entry name" value="PPM-type-like_dom_sf"/>
</dbReference>